<dbReference type="InterPro" id="IPR050517">
    <property type="entry name" value="DDR_Repair_Kinase"/>
</dbReference>
<feature type="domain" description="PI3K/PI4K catalytic" evidence="10">
    <location>
        <begin position="2371"/>
        <end position="2682"/>
    </location>
</feature>
<evidence type="ECO:0000256" key="4">
    <source>
        <dbReference type="ARBA" id="ARBA00022737"/>
    </source>
</evidence>
<comment type="catalytic activity">
    <reaction evidence="9">
        <text>L-seryl-[protein] + ATP = O-phospho-L-seryl-[protein] + ADP + H(+)</text>
        <dbReference type="Rhea" id="RHEA:17989"/>
        <dbReference type="Rhea" id="RHEA-COMP:9863"/>
        <dbReference type="Rhea" id="RHEA-COMP:11604"/>
        <dbReference type="ChEBI" id="CHEBI:15378"/>
        <dbReference type="ChEBI" id="CHEBI:29999"/>
        <dbReference type="ChEBI" id="CHEBI:30616"/>
        <dbReference type="ChEBI" id="CHEBI:83421"/>
        <dbReference type="ChEBI" id="CHEBI:456216"/>
        <dbReference type="EC" id="2.7.11.1"/>
    </reaction>
</comment>
<dbReference type="InterPro" id="IPR024585">
    <property type="entry name" value="mTOR_dom"/>
</dbReference>
<comment type="caution">
    <text evidence="13">The sequence shown here is derived from an EMBL/GenBank/DDBJ whole genome shotgun (WGS) entry which is preliminary data.</text>
</comment>
<dbReference type="SMART" id="SM01345">
    <property type="entry name" value="Rapamycin_bind"/>
    <property type="match status" value="1"/>
</dbReference>
<dbReference type="GO" id="GO:0004674">
    <property type="term" value="F:protein serine/threonine kinase activity"/>
    <property type="evidence" value="ECO:0007669"/>
    <property type="project" value="UniProtKB-EC"/>
</dbReference>
<keyword evidence="6 14" id="KW-0418">Kinase</keyword>
<evidence type="ECO:0000256" key="3">
    <source>
        <dbReference type="ARBA" id="ARBA00022679"/>
    </source>
</evidence>
<dbReference type="SUPFAM" id="SSF47212">
    <property type="entry name" value="FKBP12-rapamycin-binding domain of FKBP-rapamycin-associated protein (FRAP)"/>
    <property type="match status" value="1"/>
</dbReference>
<evidence type="ECO:0000256" key="7">
    <source>
        <dbReference type="ARBA" id="ARBA00022840"/>
    </source>
</evidence>
<evidence type="ECO:0000256" key="9">
    <source>
        <dbReference type="ARBA" id="ARBA00048679"/>
    </source>
</evidence>
<evidence type="ECO:0000256" key="2">
    <source>
        <dbReference type="ARBA" id="ARBA00012513"/>
    </source>
</evidence>
<dbReference type="PROSITE" id="PS00915">
    <property type="entry name" value="PI3_4_KINASE_1"/>
    <property type="match status" value="1"/>
</dbReference>
<dbReference type="InterPro" id="IPR011009">
    <property type="entry name" value="Kinase-like_dom_sf"/>
</dbReference>
<dbReference type="Gene3D" id="1.10.1070.11">
    <property type="entry name" value="Phosphatidylinositol 3-/4-kinase, catalytic domain"/>
    <property type="match status" value="1"/>
</dbReference>
<keyword evidence="3" id="KW-0808">Transferase</keyword>
<evidence type="ECO:0000256" key="8">
    <source>
        <dbReference type="ARBA" id="ARBA00047899"/>
    </source>
</evidence>
<proteinExistence type="inferred from homology"/>
<dbReference type="GO" id="GO:0031932">
    <property type="term" value="C:TORC2 complex"/>
    <property type="evidence" value="ECO:0007669"/>
    <property type="project" value="TreeGrafter"/>
</dbReference>
<organism evidence="13">
    <name type="scientific">Hexamita inflata</name>
    <dbReference type="NCBI Taxonomy" id="28002"/>
    <lineage>
        <taxon>Eukaryota</taxon>
        <taxon>Metamonada</taxon>
        <taxon>Diplomonadida</taxon>
        <taxon>Hexamitidae</taxon>
        <taxon>Hexamitinae</taxon>
        <taxon>Hexamita</taxon>
    </lineage>
</organism>
<dbReference type="GO" id="GO:0044877">
    <property type="term" value="F:protein-containing complex binding"/>
    <property type="evidence" value="ECO:0007669"/>
    <property type="project" value="InterPro"/>
</dbReference>
<evidence type="ECO:0000259" key="12">
    <source>
        <dbReference type="PROSITE" id="PS51190"/>
    </source>
</evidence>
<feature type="domain" description="FATC" evidence="12">
    <location>
        <begin position="2699"/>
        <end position="2731"/>
    </location>
</feature>
<dbReference type="InterPro" id="IPR000403">
    <property type="entry name" value="PI3/4_kinase_cat_dom"/>
</dbReference>
<dbReference type="Gene3D" id="3.30.1010.10">
    <property type="entry name" value="Phosphatidylinositol 3-kinase Catalytic Subunit, Chain A, domain 4"/>
    <property type="match status" value="1"/>
</dbReference>
<dbReference type="GO" id="GO:0005737">
    <property type="term" value="C:cytoplasm"/>
    <property type="evidence" value="ECO:0007669"/>
    <property type="project" value="TreeGrafter"/>
</dbReference>
<dbReference type="EC" id="2.7.11.1" evidence="2"/>
<dbReference type="GO" id="GO:0005524">
    <property type="term" value="F:ATP binding"/>
    <property type="evidence" value="ECO:0007669"/>
    <property type="project" value="UniProtKB-KW"/>
</dbReference>
<dbReference type="GO" id="GO:0031931">
    <property type="term" value="C:TORC1 complex"/>
    <property type="evidence" value="ECO:0007669"/>
    <property type="project" value="TreeGrafter"/>
</dbReference>
<dbReference type="GO" id="GO:0005634">
    <property type="term" value="C:nucleus"/>
    <property type="evidence" value="ECO:0007669"/>
    <property type="project" value="TreeGrafter"/>
</dbReference>
<evidence type="ECO:0000313" key="14">
    <source>
        <dbReference type="EMBL" id="CAL5992894.1"/>
    </source>
</evidence>
<keyword evidence="5" id="KW-0547">Nucleotide-binding</keyword>
<evidence type="ECO:0000313" key="15">
    <source>
        <dbReference type="Proteomes" id="UP001642409"/>
    </source>
</evidence>
<feature type="domain" description="FAT" evidence="11">
    <location>
        <begin position="1661"/>
        <end position="2201"/>
    </location>
</feature>
<dbReference type="InterPro" id="IPR018936">
    <property type="entry name" value="PI3/4_kinase_CS"/>
</dbReference>
<dbReference type="EMBL" id="CATOUU010000440">
    <property type="protein sequence ID" value="CAI9929690.1"/>
    <property type="molecule type" value="Genomic_DNA"/>
</dbReference>
<protein>
    <recommendedName>
        <fullName evidence="2">non-specific serine/threonine protein kinase</fullName>
        <ecNumber evidence="2">2.7.11.1</ecNumber>
    </recommendedName>
</protein>
<dbReference type="Pfam" id="PF02259">
    <property type="entry name" value="FAT"/>
    <property type="match status" value="1"/>
</dbReference>
<dbReference type="CDD" id="cd05169">
    <property type="entry name" value="PIKKc_TOR"/>
    <property type="match status" value="1"/>
</dbReference>
<dbReference type="PROSITE" id="PS51190">
    <property type="entry name" value="FATC"/>
    <property type="match status" value="1"/>
</dbReference>
<dbReference type="InterPro" id="IPR036738">
    <property type="entry name" value="FRB_sf"/>
</dbReference>
<keyword evidence="7" id="KW-0067">ATP-binding</keyword>
<gene>
    <name evidence="14" type="ORF">HINF_LOCUS12804</name>
    <name evidence="13" type="ORF">HINF_LOCUS17335</name>
</gene>
<dbReference type="PANTHER" id="PTHR11139">
    <property type="entry name" value="ATAXIA TELANGIECTASIA MUTATED ATM -RELATED"/>
    <property type="match status" value="1"/>
</dbReference>
<dbReference type="GO" id="GO:0016242">
    <property type="term" value="P:negative regulation of macroautophagy"/>
    <property type="evidence" value="ECO:0007669"/>
    <property type="project" value="TreeGrafter"/>
</dbReference>
<dbReference type="PROSITE" id="PS50290">
    <property type="entry name" value="PI3_4_KINASE_3"/>
    <property type="match status" value="1"/>
</dbReference>
<dbReference type="PROSITE" id="PS51189">
    <property type="entry name" value="FAT"/>
    <property type="match status" value="1"/>
</dbReference>
<dbReference type="PROSITE" id="PS00916">
    <property type="entry name" value="PI3_4_KINASE_2"/>
    <property type="match status" value="1"/>
</dbReference>
<evidence type="ECO:0000256" key="1">
    <source>
        <dbReference type="ARBA" id="ARBA00011031"/>
    </source>
</evidence>
<comment type="similarity">
    <text evidence="1">Belongs to the PI3/PI4-kinase family.</text>
</comment>
<name>A0AA86P2R3_9EUKA</name>
<dbReference type="SMART" id="SM01343">
    <property type="entry name" value="FATC"/>
    <property type="match status" value="1"/>
</dbReference>
<dbReference type="Proteomes" id="UP001642409">
    <property type="component" value="Unassembled WGS sequence"/>
</dbReference>
<dbReference type="PANTHER" id="PTHR11139:SF9">
    <property type="entry name" value="SERINE_THREONINE-PROTEIN KINASE MTOR"/>
    <property type="match status" value="1"/>
</dbReference>
<reference evidence="13" key="1">
    <citation type="submission" date="2023-06" db="EMBL/GenBank/DDBJ databases">
        <authorList>
            <person name="Kurt Z."/>
        </authorList>
    </citation>
    <scope>NUCLEOTIDE SEQUENCE</scope>
</reference>
<evidence type="ECO:0000256" key="5">
    <source>
        <dbReference type="ARBA" id="ARBA00022741"/>
    </source>
</evidence>
<evidence type="ECO:0000259" key="11">
    <source>
        <dbReference type="PROSITE" id="PS51189"/>
    </source>
</evidence>
<dbReference type="Gene3D" id="1.25.10.10">
    <property type="entry name" value="Leucine-rich Repeat Variant"/>
    <property type="match status" value="3"/>
</dbReference>
<sequence>MQVPSRFQDYLEDLRSSQQQVRMAASIKFRVQCEKETSELLSDPRQALLNDVELFLKYLVQSSNECLQLSAASLIQLFLQQKTHLIQISVLEDLILILCSDKKKSIILAGSQCIQDLSLENRPLDQPWSRVFEFMRTQNLKPNAIILAKNLVKYDSQCSHRINGQFLSELWTFILDQKDPAMSQLGVECFVQILGLKNQGQAFQNLLTSLNSSTNQQVLSALQVMHQLFDQNIQNAQISQIIQDNFSNLLNQLLTKSYKDITIQREIGQTLPYFAQFNTELFVKTFLDQSIEFLVEKHEKLGFLSVIGRLAEIVGQNNIDKHFTKIIHCLLSTFEQPKKKQMDFSTDCLSCINSLARAAPIKLNGYIEALLDAMFVQGLSIELIQALNSLATNLSQWMNQIEERLLQLVGLELAGTNLQLLEDLLCVNFKQAKAINYVQHQPKTLLALETLNQFEFTGLNLSYFCADCVIKYIGSVQTEIRVAASTAILKHMMSSAINYIIVNNVLAQILIIGLTDTEESVREQIICSFNELPVYDDYLAQKDNLDVLFIGVNDASFGVRSSVVSIIGRLSQIHPVIVLPHIREILLSLLFELDYSQVSVTKVENAKLLYTIVQYCNSLIQPFIKSVCRTVLEIKEIDRNEQLIITCLKTLGELFKQSGKDLLEFLNPTIMLILQQMKETSEQLKIEALQTLISVSNGTGLPVVPYYINTELLDQLLTIIKADHSQKVQRFAAKTLVIVGALDYNLIKKIKQVNFNDIIVMSKQNVDTDFEQMRITKQNQSLQHSEIESHGQVQIDQVTGNVIDKNEIIKIENKEVIFQKTQGIDYVSVVLNHIKNILLDSNYDQLFKEAIVSFRRIIQYIKNRPIAFSTNQLIDQIIGELFDIIMNSSQKVMQEHYLRELIYIISSLNPSIRSYLEYIFKLAYKLWDVTDLTPLVFSLIEEVTLKFPGYDFIQQNTQIIQKLLQYYTQQQTTQQEQQTVIRSFNTLVILLPSLKAQIKILLPCLLRLAQNWKNQQLCIATLDCIGRICCTTQLTQIQSSLVQTLLKIMRETHEAVKGQLQNIYQQPGGQGVIQYYKINPVGFKAFETLHYVAIQLGQLFNTYVPIVNKVLVECNYQSTVMNAIITLNLRCQSVRQITLLAFVQSWRDYVMVKTQSKILLEYKQPAVKSLQQVEEHTSDKSTETILDQILQIPSMQTFQQIDPQAPSNIGVEALPECENFQITDSMPKKDWVCDDLEDSEQWRKWLQKLQYSLIKYSPVEVIRYCYDLSQISQRTARELFNYAYYSFSSDVNITSDMRTAVNSTLRNSLLSKSIPKDIVQQMLDLVEFLEHNGENIVSALYEVKLGNISETCYAYARCLRYRESEYQSAPQSTMDILVRINKRLSNHESSKGVIFIELQRLNQTAIALLFEIMIKKCQQFCVDVQKNSVQDFQEHVKNVFGDMLKNELRTIQNGQVKTSKLCAEGTTGGIFVEGRPIFAGIMSKITDCDFSELAKYLMNLLNSEISSKLQTSSLTSQKIVDEMMNQCIRILKDPLTTNFGPKPQWFEALNWYDKALIGYNEQLNTLESRIPQLEGPQLKEALRTQQTLAFQKISCLYHLGCYKQVLEEAEKYIQFIQSLKYDPVRGENMVLKFNVYVAKYCVQSAIELNDTFYDVQTWLGHLDQGMSGQKLLIQSIHYVQEGKLDMANKLVDELIDQIMSPIIAGTLESYERAYDNIITLQQAIELQEVIEFKKQYDSEKYQEVAKMSQYQQNSQTKLYPFDSDSEVKDTDTSKKIQLKSIWTRRLANVFQDLDTWIGILRVRQLVLDKQEAIPIYLSFALKCMKAGRQYLAKNTLEQLLDCSPKNNLQIQLHKHSKIAMITSTNIMESIPEIHSQRYEVIYTYCKYLYQDSNPSNKIAAFVHLTRLADELQKGSQNPELLQRVYMRMSDWYADMVSPIQNEAQMISIGLANIDEISEYRIIEDSAINGVMTGITKHLDSLQGEEDPSTSEYRTDISTMKSSQAQSIPELIGKITVDIVHKQEYKIEQDSFDSCVPGLIDAKYALYWFESAERQNQENIKVERCISHTTGYMVDILDQYEQKISKEDPNALHVRKHKLTYLKKSLNSHFKCMQHKEIQLPSALRLLTLWFQYGTDEQIEDEFIKGLAALDIDVWIEVVPQLIARSTSSNKKIKYLIQQLLIQIGLKHPQLLVFPLMVATKRDQVNQQSEALSILDQIRRAHRNEVDQTILIGSELTRIAITQPEACKDGLFSGIMQYGQDKKALDLLNSMAILIQQFEQDPETPSEQQFRSQYFEQFKQGWEMLKKGVLHNDLQSSEQAKNVFHELYEKLKNDVEKQFIVDMSQVSPILNQLRGSIVQLPGSGGKVFIERFLQRMNVIMSKQRPRKIAIVASDGEVYAYLLKGREDLRQDERVMQLMGLINQLLQGDSFSSRHQLFITRYPCVPIGKNTGLLFWVPRADTVNDLVKNYRIQKNFQENSEDKQLQQRAAHYNQLTLVQKLDAFRFVSQFCPGQDLRQVFWEHSSSSENWLTRRTNFTMSLAVMSMVGYILGLGDRHPANIMINRSSGQTLHIDYGDCFEACQRRSKLPERVPFRLTRILVNAMEVCGVYGLYQKACEVTMRILRNNKDSILAILQTFIYDPLIGWKAVNGSGVIDGIFEEQNQEEVRKNRGDDGVSGMSPLEVVHRIESKLVGRDFEGYDQLNVNQQVQALMQQAQNLENLCQHYYGWCPLW</sequence>
<dbReference type="InterPro" id="IPR009076">
    <property type="entry name" value="FRB_dom"/>
</dbReference>
<dbReference type="Pfam" id="PF08771">
    <property type="entry name" value="FRB_dom"/>
    <property type="match status" value="1"/>
</dbReference>
<reference evidence="14 15" key="2">
    <citation type="submission" date="2024-07" db="EMBL/GenBank/DDBJ databases">
        <authorList>
            <person name="Akdeniz Z."/>
        </authorList>
    </citation>
    <scope>NUCLEOTIDE SEQUENCE [LARGE SCALE GENOMIC DNA]</scope>
</reference>
<dbReference type="InterPro" id="IPR014009">
    <property type="entry name" value="PIK_FAT"/>
</dbReference>
<dbReference type="InterPro" id="IPR003151">
    <property type="entry name" value="PIK-rel_kinase_FAT"/>
</dbReference>
<dbReference type="Pfam" id="PF11865">
    <property type="entry name" value="mTOR_dom"/>
    <property type="match status" value="1"/>
</dbReference>
<dbReference type="GO" id="GO:0031929">
    <property type="term" value="P:TOR signaling"/>
    <property type="evidence" value="ECO:0007669"/>
    <property type="project" value="TreeGrafter"/>
</dbReference>
<accession>A0AA86P2R3</accession>
<keyword evidence="15" id="KW-1185">Reference proteome</keyword>
<evidence type="ECO:0000256" key="6">
    <source>
        <dbReference type="ARBA" id="ARBA00022777"/>
    </source>
</evidence>
<dbReference type="SUPFAM" id="SSF56112">
    <property type="entry name" value="Protein kinase-like (PK-like)"/>
    <property type="match status" value="1"/>
</dbReference>
<dbReference type="Pfam" id="PF00454">
    <property type="entry name" value="PI3_PI4_kinase"/>
    <property type="match status" value="1"/>
</dbReference>
<dbReference type="InterPro" id="IPR003152">
    <property type="entry name" value="FATC_dom"/>
</dbReference>
<dbReference type="SMART" id="SM00146">
    <property type="entry name" value="PI3Kc"/>
    <property type="match status" value="1"/>
</dbReference>
<dbReference type="InterPro" id="IPR016024">
    <property type="entry name" value="ARM-type_fold"/>
</dbReference>
<evidence type="ECO:0000259" key="10">
    <source>
        <dbReference type="PROSITE" id="PS50290"/>
    </source>
</evidence>
<dbReference type="EMBL" id="CAXDID020000029">
    <property type="protein sequence ID" value="CAL5992894.1"/>
    <property type="molecule type" value="Genomic_DNA"/>
</dbReference>
<keyword evidence="4" id="KW-0677">Repeat</keyword>
<comment type="catalytic activity">
    <reaction evidence="8">
        <text>L-threonyl-[protein] + ATP = O-phospho-L-threonyl-[protein] + ADP + H(+)</text>
        <dbReference type="Rhea" id="RHEA:46608"/>
        <dbReference type="Rhea" id="RHEA-COMP:11060"/>
        <dbReference type="Rhea" id="RHEA-COMP:11605"/>
        <dbReference type="ChEBI" id="CHEBI:15378"/>
        <dbReference type="ChEBI" id="CHEBI:30013"/>
        <dbReference type="ChEBI" id="CHEBI:30616"/>
        <dbReference type="ChEBI" id="CHEBI:61977"/>
        <dbReference type="ChEBI" id="CHEBI:456216"/>
        <dbReference type="EC" id="2.7.11.1"/>
    </reaction>
</comment>
<dbReference type="Pfam" id="PF02260">
    <property type="entry name" value="FATC"/>
    <property type="match status" value="1"/>
</dbReference>
<dbReference type="InterPro" id="IPR011989">
    <property type="entry name" value="ARM-like"/>
</dbReference>
<dbReference type="InterPro" id="IPR026683">
    <property type="entry name" value="TOR_cat"/>
</dbReference>
<evidence type="ECO:0000313" key="13">
    <source>
        <dbReference type="EMBL" id="CAI9929690.1"/>
    </source>
</evidence>
<dbReference type="InterPro" id="IPR036940">
    <property type="entry name" value="PI3/4_kinase_cat_sf"/>
</dbReference>
<dbReference type="SUPFAM" id="SSF48371">
    <property type="entry name" value="ARM repeat"/>
    <property type="match status" value="2"/>
</dbReference>